<reference evidence="1 2" key="1">
    <citation type="submission" date="2015-04" db="EMBL/GenBank/DDBJ databases">
        <authorList>
            <person name="Syromyatnikov M.Y."/>
            <person name="Popov V.N."/>
        </authorList>
    </citation>
    <scope>NUCLEOTIDE SEQUENCE [LARGE SCALE GENOMIC DNA]</scope>
</reference>
<proteinExistence type="predicted"/>
<name>A0A1J1I606_9DIPT</name>
<keyword evidence="2" id="KW-1185">Reference proteome</keyword>
<accession>A0A1J1I606</accession>
<dbReference type="EMBL" id="CVRI01000038">
    <property type="protein sequence ID" value="CRK94374.1"/>
    <property type="molecule type" value="Genomic_DNA"/>
</dbReference>
<dbReference type="Proteomes" id="UP000183832">
    <property type="component" value="Unassembled WGS sequence"/>
</dbReference>
<evidence type="ECO:0000313" key="1">
    <source>
        <dbReference type="EMBL" id="CRK94374.1"/>
    </source>
</evidence>
<dbReference type="AlphaFoldDB" id="A0A1J1I606"/>
<protein>
    <submittedName>
        <fullName evidence="1">CLUMA_CG007884, isoform A</fullName>
    </submittedName>
</protein>
<evidence type="ECO:0000313" key="2">
    <source>
        <dbReference type="Proteomes" id="UP000183832"/>
    </source>
</evidence>
<sequence>MRAGRREEGCCHCNAQVYKSNIFMTFVLVQCTQTAFPYHHILPKRCTLLRGMPSSSHSHKRQATVVGNEKKISYYSFTHTTTRELYRLLCEAENFFSQNIK</sequence>
<organism evidence="1 2">
    <name type="scientific">Clunio marinus</name>
    <dbReference type="NCBI Taxonomy" id="568069"/>
    <lineage>
        <taxon>Eukaryota</taxon>
        <taxon>Metazoa</taxon>
        <taxon>Ecdysozoa</taxon>
        <taxon>Arthropoda</taxon>
        <taxon>Hexapoda</taxon>
        <taxon>Insecta</taxon>
        <taxon>Pterygota</taxon>
        <taxon>Neoptera</taxon>
        <taxon>Endopterygota</taxon>
        <taxon>Diptera</taxon>
        <taxon>Nematocera</taxon>
        <taxon>Chironomoidea</taxon>
        <taxon>Chironomidae</taxon>
        <taxon>Clunio</taxon>
    </lineage>
</organism>
<gene>
    <name evidence="1" type="ORF">CLUMA_CG007884</name>
</gene>